<dbReference type="SUPFAM" id="SSF55486">
    <property type="entry name" value="Metalloproteases ('zincins'), catalytic domain"/>
    <property type="match status" value="1"/>
</dbReference>
<dbReference type="PANTHER" id="PTHR10127:SF780">
    <property type="entry name" value="METALLOENDOPEPTIDASE"/>
    <property type="match status" value="1"/>
</dbReference>
<keyword evidence="1 6" id="KW-0645">Protease</keyword>
<evidence type="ECO:0000256" key="4">
    <source>
        <dbReference type="ARBA" id="ARBA00022833"/>
    </source>
</evidence>
<dbReference type="EMBL" id="CAJNOH010000075">
    <property type="protein sequence ID" value="CAF0842737.1"/>
    <property type="molecule type" value="Genomic_DNA"/>
</dbReference>
<dbReference type="Proteomes" id="UP000663854">
    <property type="component" value="Unassembled WGS sequence"/>
</dbReference>
<keyword evidence="12" id="KW-1185">Reference proteome</keyword>
<evidence type="ECO:0000256" key="5">
    <source>
        <dbReference type="ARBA" id="ARBA00023049"/>
    </source>
</evidence>
<evidence type="ECO:0000313" key="9">
    <source>
        <dbReference type="EMBL" id="CAF0842737.1"/>
    </source>
</evidence>
<feature type="binding site" evidence="6">
    <location>
        <position position="186"/>
    </location>
    <ligand>
        <name>Zn(2+)</name>
        <dbReference type="ChEBI" id="CHEBI:29105"/>
        <note>catalytic</note>
    </ligand>
</feature>
<evidence type="ECO:0000259" key="8">
    <source>
        <dbReference type="PROSITE" id="PS51864"/>
    </source>
</evidence>
<dbReference type="SMART" id="SM00235">
    <property type="entry name" value="ZnMc"/>
    <property type="match status" value="1"/>
</dbReference>
<keyword evidence="5 6" id="KW-0482">Metalloprotease</keyword>
<proteinExistence type="predicted"/>
<comment type="cofactor">
    <cofactor evidence="6 7">
        <name>Zn(2+)</name>
        <dbReference type="ChEBI" id="CHEBI:29105"/>
    </cofactor>
    <text evidence="6 7">Binds 1 zinc ion per subunit.</text>
</comment>
<dbReference type="InterPro" id="IPR001506">
    <property type="entry name" value="Peptidase_M12A"/>
</dbReference>
<sequence>MPYFWLCLHPSGIHTRIIVHTRYPKQSMINTYLIVLFGFILISQANKLPMSTKDLPTQSPLELNPNQVEGDMKFPAVIGLNGRAGILRGSGIAWPNGIVPYIFAPGYTYDQELSIIAGMRMLERTVAINNYRCVQFRPRNVSDPYYIIFENGLGCSSYVGQNPGRNINRTVTLQASGCLGIGTIMHELLHALGFEHEQSRPDRDQYVTINWANIESGTSHNFDKLDNNSVNTYNTPYDYGSLMHYSSTAFSINGLPTIVARQANVIMGQRSNLSVYDAQAVQRFYNCTASGTTLPPTSTPAPLNIYGANTTYSSAWATNSRKFLRYRGTNANYYYDTYQVTVSTANYYRFKSSYTVIVSGATRVTLIPTSNTSTVLTNTTIAPVTTGTSTYPPNTMITSYQSVLNNTSSTFTRYRATGIFYFEAIRITVNTTGNYTFKSNCSIDSYGYLYVNSFNPSNVTSNLVALDDDTGGYFQFLITYILQAGTTYILIFTTYSPNVTTSFSIMAWGQARVSLVRLNMVSSTTTTTTLVTTTTRPNVINITGIVTNYSSSLNNTSPRFTRFGPTGIFYFEAIRVTVNTTGTYTFKSNCSINSYGYLYVNSFNPSNVTSNLVALDDDTGGYNQFLITYILQAGTTYILIFTTYSPNVTTSFSIMAWGPTRFSLQYINMRNSSESTTTVSSTSTIISLVLTTAAPVICNGSNIRLTCPGQVVTNGIIVTMNPNRISNSGYVTPNNTFFNLNDSSTVNGYVRTVSIQYVQQRLPTASTRIWIYGIIPILGGYMACSQYLVPSSQISTTQLRQTYNITANTINVFPGTYIGVGIQDGLTSIATTSGTTSFSVTGANLTSNILTRTPLYFRPDNSGFGVNVSYTIMA</sequence>
<evidence type="ECO:0000313" key="11">
    <source>
        <dbReference type="Proteomes" id="UP000663854"/>
    </source>
</evidence>
<dbReference type="GO" id="GO:0006508">
    <property type="term" value="P:proteolysis"/>
    <property type="evidence" value="ECO:0007669"/>
    <property type="project" value="UniProtKB-KW"/>
</dbReference>
<comment type="caution">
    <text evidence="6">Lacks conserved residue(s) required for the propagation of feature annotation.</text>
</comment>
<dbReference type="Proteomes" id="UP000663870">
    <property type="component" value="Unassembled WGS sequence"/>
</dbReference>
<dbReference type="EC" id="3.4.24.-" evidence="7"/>
<comment type="caution">
    <text evidence="9">The sequence shown here is derived from an EMBL/GenBank/DDBJ whole genome shotgun (WGS) entry which is preliminary data.</text>
</comment>
<gene>
    <name evidence="10" type="ORF">JXQ802_LOCUS13434</name>
    <name evidence="9" type="ORF">PYM288_LOCUS6650</name>
</gene>
<dbReference type="PROSITE" id="PS51864">
    <property type="entry name" value="ASTACIN"/>
    <property type="match status" value="1"/>
</dbReference>
<dbReference type="EMBL" id="CAJNOL010000289">
    <property type="protein sequence ID" value="CAF0986055.1"/>
    <property type="molecule type" value="Genomic_DNA"/>
</dbReference>
<evidence type="ECO:0000256" key="2">
    <source>
        <dbReference type="ARBA" id="ARBA00022723"/>
    </source>
</evidence>
<feature type="active site" evidence="6">
    <location>
        <position position="187"/>
    </location>
</feature>
<organism evidence="9 11">
    <name type="scientific">Rotaria sordida</name>
    <dbReference type="NCBI Taxonomy" id="392033"/>
    <lineage>
        <taxon>Eukaryota</taxon>
        <taxon>Metazoa</taxon>
        <taxon>Spiralia</taxon>
        <taxon>Gnathifera</taxon>
        <taxon>Rotifera</taxon>
        <taxon>Eurotatoria</taxon>
        <taxon>Bdelloidea</taxon>
        <taxon>Philodinida</taxon>
        <taxon>Philodinidae</taxon>
        <taxon>Rotaria</taxon>
    </lineage>
</organism>
<feature type="binding site" evidence="6">
    <location>
        <position position="196"/>
    </location>
    <ligand>
        <name>Zn(2+)</name>
        <dbReference type="ChEBI" id="CHEBI:29105"/>
        <note>catalytic</note>
    </ligand>
</feature>
<dbReference type="InterPro" id="IPR006026">
    <property type="entry name" value="Peptidase_Metallo"/>
</dbReference>
<evidence type="ECO:0000256" key="6">
    <source>
        <dbReference type="PROSITE-ProRule" id="PRU01211"/>
    </source>
</evidence>
<keyword evidence="3 6" id="KW-0378">Hydrolase</keyword>
<evidence type="ECO:0000256" key="7">
    <source>
        <dbReference type="RuleBase" id="RU361183"/>
    </source>
</evidence>
<keyword evidence="4 6" id="KW-0862">Zinc</keyword>
<reference evidence="9" key="1">
    <citation type="submission" date="2021-02" db="EMBL/GenBank/DDBJ databases">
        <authorList>
            <person name="Nowell W R."/>
        </authorList>
    </citation>
    <scope>NUCLEOTIDE SEQUENCE</scope>
</reference>
<evidence type="ECO:0000313" key="10">
    <source>
        <dbReference type="EMBL" id="CAF0986055.1"/>
    </source>
</evidence>
<dbReference type="InterPro" id="IPR034035">
    <property type="entry name" value="Astacin-like_dom"/>
</dbReference>
<keyword evidence="2 6" id="KW-0479">Metal-binding</keyword>
<dbReference type="Gene3D" id="3.40.390.10">
    <property type="entry name" value="Collagenase (Catalytic Domain)"/>
    <property type="match status" value="1"/>
</dbReference>
<dbReference type="Pfam" id="PF01400">
    <property type="entry name" value="Astacin"/>
    <property type="match status" value="1"/>
</dbReference>
<feature type="binding site" evidence="6">
    <location>
        <position position="190"/>
    </location>
    <ligand>
        <name>Zn(2+)</name>
        <dbReference type="ChEBI" id="CHEBI:29105"/>
        <note>catalytic</note>
    </ligand>
</feature>
<dbReference type="InterPro" id="IPR024079">
    <property type="entry name" value="MetalloPept_cat_dom_sf"/>
</dbReference>
<dbReference type="GO" id="GO:0008270">
    <property type="term" value="F:zinc ion binding"/>
    <property type="evidence" value="ECO:0007669"/>
    <property type="project" value="UniProtKB-UniRule"/>
</dbReference>
<evidence type="ECO:0000256" key="3">
    <source>
        <dbReference type="ARBA" id="ARBA00022801"/>
    </source>
</evidence>
<evidence type="ECO:0000256" key="1">
    <source>
        <dbReference type="ARBA" id="ARBA00022670"/>
    </source>
</evidence>
<dbReference type="AlphaFoldDB" id="A0A813VVF0"/>
<accession>A0A813VVF0</accession>
<name>A0A813VVF0_9BILA</name>
<dbReference type="PANTHER" id="PTHR10127">
    <property type="entry name" value="DISCOIDIN, CUB, EGF, LAMININ , AND ZINC METALLOPROTEASE DOMAIN CONTAINING"/>
    <property type="match status" value="1"/>
</dbReference>
<feature type="domain" description="Peptidase M12A" evidence="8">
    <location>
        <begin position="84"/>
        <end position="288"/>
    </location>
</feature>
<protein>
    <recommendedName>
        <fullName evidence="7">Metalloendopeptidase</fullName>
        <ecNumber evidence="7">3.4.24.-</ecNumber>
    </recommendedName>
</protein>
<dbReference type="GO" id="GO:0004222">
    <property type="term" value="F:metalloendopeptidase activity"/>
    <property type="evidence" value="ECO:0007669"/>
    <property type="project" value="UniProtKB-UniRule"/>
</dbReference>
<dbReference type="PRINTS" id="PR00480">
    <property type="entry name" value="ASTACIN"/>
</dbReference>
<evidence type="ECO:0000313" key="12">
    <source>
        <dbReference type="Proteomes" id="UP000663870"/>
    </source>
</evidence>
<dbReference type="CDD" id="cd04280">
    <property type="entry name" value="ZnMc_astacin_like"/>
    <property type="match status" value="1"/>
</dbReference>